<dbReference type="Gene3D" id="1.10.30.50">
    <property type="match status" value="1"/>
</dbReference>
<evidence type="ECO:0000313" key="4">
    <source>
        <dbReference type="Proteomes" id="UP000593594"/>
    </source>
</evidence>
<keyword evidence="4" id="KW-1185">Reference proteome</keyword>
<dbReference type="InterPro" id="IPR002711">
    <property type="entry name" value="HNH"/>
</dbReference>
<dbReference type="GO" id="GO:0004519">
    <property type="term" value="F:endonuclease activity"/>
    <property type="evidence" value="ECO:0007669"/>
    <property type="project" value="UniProtKB-KW"/>
</dbReference>
<feature type="region of interest" description="Disordered" evidence="1">
    <location>
        <begin position="78"/>
        <end position="102"/>
    </location>
</feature>
<dbReference type="EMBL" id="CP058214">
    <property type="protein sequence ID" value="QPC43501.1"/>
    <property type="molecule type" value="Genomic_DNA"/>
</dbReference>
<accession>A0A7S8HCD1</accession>
<dbReference type="RefSeq" id="WP_213160865.1">
    <property type="nucleotide sequence ID" value="NZ_CP058214.1"/>
</dbReference>
<evidence type="ECO:0000256" key="1">
    <source>
        <dbReference type="SAM" id="MobiDB-lite"/>
    </source>
</evidence>
<evidence type="ECO:0000259" key="2">
    <source>
        <dbReference type="Pfam" id="PF01844"/>
    </source>
</evidence>
<organism evidence="3 4">
    <name type="scientific">Kaustia mangrovi</name>
    <dbReference type="NCBI Taxonomy" id="2593653"/>
    <lineage>
        <taxon>Bacteria</taxon>
        <taxon>Pseudomonadati</taxon>
        <taxon>Pseudomonadota</taxon>
        <taxon>Alphaproteobacteria</taxon>
        <taxon>Hyphomicrobiales</taxon>
        <taxon>Parvibaculaceae</taxon>
        <taxon>Kaustia</taxon>
    </lineage>
</organism>
<keyword evidence="3" id="KW-0378">Hydrolase</keyword>
<gene>
    <name evidence="3" type="ORF">HW532_12825</name>
</gene>
<keyword evidence="3" id="KW-0255">Endonuclease</keyword>
<dbReference type="AlphaFoldDB" id="A0A7S8HCD1"/>
<keyword evidence="3" id="KW-0540">Nuclease</keyword>
<proteinExistence type="predicted"/>
<dbReference type="Pfam" id="PF01844">
    <property type="entry name" value="HNH"/>
    <property type="match status" value="1"/>
</dbReference>
<dbReference type="Proteomes" id="UP000593594">
    <property type="component" value="Chromosome"/>
</dbReference>
<dbReference type="KEGG" id="kmn:HW532_12825"/>
<sequence length="102" mass="11888">MSTSAAAHTYHRLYNTARWRKRRARQLADSPLCVYCLARDVVTPATVADHVTPHKGDERLFWHGELQSLCKRCHDSEKQREERGLRRKGCDVDGWPFHEEDA</sequence>
<dbReference type="GO" id="GO:0008270">
    <property type="term" value="F:zinc ion binding"/>
    <property type="evidence" value="ECO:0007669"/>
    <property type="project" value="InterPro"/>
</dbReference>
<reference evidence="3 4" key="1">
    <citation type="submission" date="2020-06" db="EMBL/GenBank/DDBJ databases">
        <title>Genome sequence of 2 isolates from Red Sea Mangroves.</title>
        <authorList>
            <person name="Sefrji F."/>
            <person name="Michoud G."/>
            <person name="Merlino G."/>
            <person name="Daffonchio D."/>
        </authorList>
    </citation>
    <scope>NUCLEOTIDE SEQUENCE [LARGE SCALE GENOMIC DNA]</scope>
    <source>
        <strain evidence="3 4">R1DC25</strain>
    </source>
</reference>
<dbReference type="GO" id="GO:0003676">
    <property type="term" value="F:nucleic acid binding"/>
    <property type="evidence" value="ECO:0007669"/>
    <property type="project" value="InterPro"/>
</dbReference>
<protein>
    <submittedName>
        <fullName evidence="3">HNH endonuclease</fullName>
    </submittedName>
</protein>
<evidence type="ECO:0000313" key="3">
    <source>
        <dbReference type="EMBL" id="QPC43501.1"/>
    </source>
</evidence>
<name>A0A7S8HCD1_9HYPH</name>
<feature type="domain" description="HNH" evidence="2">
    <location>
        <begin position="33"/>
        <end position="79"/>
    </location>
</feature>